<dbReference type="Gene3D" id="3.40.30.10">
    <property type="entry name" value="Glutaredoxin"/>
    <property type="match status" value="1"/>
</dbReference>
<proteinExistence type="predicted"/>
<dbReference type="SUPFAM" id="SSF52833">
    <property type="entry name" value="Thioredoxin-like"/>
    <property type="match status" value="1"/>
</dbReference>
<protein>
    <submittedName>
        <fullName evidence="1">DsbA family protein</fullName>
    </submittedName>
</protein>
<dbReference type="Pfam" id="PF13743">
    <property type="entry name" value="Thioredoxin_5"/>
    <property type="match status" value="1"/>
</dbReference>
<sequence>MVFPKIPSYTGPVELHRPSGKHSLIYVADPLCAWSYGFGPSILKLKSKYEDKIDFSLVMGGLKYGPGVESFTPEVTDRLRYQWKEVERVSGRKFHYEILNRRDLRFDSEPACRAVIAAQRVAPALAFEYLEALSFGFHAAGKDPTDLNTFLSIASDLSIHESDFEELYRREETSLETENDFNYGFLLGVTGFPTLVFSDGLERGILAKGFLPYEEIDSIFSDYFRSIGQS</sequence>
<reference evidence="1" key="1">
    <citation type="submission" date="2018-01" db="EMBL/GenBank/DDBJ databases">
        <title>Genomic characterization of Leptospira inadai serogroup Lyme isolated from captured rat in Brazil and comparative analysis with human reference strain.</title>
        <authorList>
            <person name="Moreno L.Z."/>
            <person name="Loureiro A.P."/>
            <person name="Miraglia F."/>
            <person name="Kremer F.S."/>
            <person name="Eslabao M.R."/>
            <person name="Dellagostin O.A."/>
            <person name="Lilenbaum W."/>
            <person name="Moreno A.M."/>
        </authorList>
    </citation>
    <scope>NUCLEOTIDE SEQUENCE [LARGE SCALE GENOMIC DNA]</scope>
    <source>
        <strain evidence="1">M34/99</strain>
    </source>
</reference>
<comment type="caution">
    <text evidence="1">The sequence shown here is derived from an EMBL/GenBank/DDBJ whole genome shotgun (WGS) entry which is preliminary data.</text>
</comment>
<keyword evidence="2" id="KW-1185">Reference proteome</keyword>
<evidence type="ECO:0000313" key="1">
    <source>
        <dbReference type="EMBL" id="PNV74528.1"/>
    </source>
</evidence>
<dbReference type="Proteomes" id="UP000094669">
    <property type="component" value="Unassembled WGS sequence"/>
</dbReference>
<dbReference type="EMBL" id="MCRM02000013">
    <property type="protein sequence ID" value="PNV74528.1"/>
    <property type="molecule type" value="Genomic_DNA"/>
</dbReference>
<gene>
    <name evidence="1" type="ORF">BES34_013390</name>
</gene>
<dbReference type="InterPro" id="IPR036249">
    <property type="entry name" value="Thioredoxin-like_sf"/>
</dbReference>
<accession>A0ABX4YGY3</accession>
<dbReference type="CDD" id="cd03025">
    <property type="entry name" value="DsbA_FrnE_like"/>
    <property type="match status" value="1"/>
</dbReference>
<dbReference type="Gene3D" id="1.10.472.60">
    <property type="entry name" value="putative protein disulfide isomerase domain"/>
    <property type="match status" value="1"/>
</dbReference>
<name>A0ABX4YGY3_9LEPT</name>
<evidence type="ECO:0000313" key="2">
    <source>
        <dbReference type="Proteomes" id="UP000094669"/>
    </source>
</evidence>
<dbReference type="PANTHER" id="PTHR13887">
    <property type="entry name" value="GLUTATHIONE S-TRANSFERASE KAPPA"/>
    <property type="match status" value="1"/>
</dbReference>
<dbReference type="PANTHER" id="PTHR13887:SF54">
    <property type="entry name" value="DSBA FAMILY PROTEIN"/>
    <property type="match status" value="1"/>
</dbReference>
<organism evidence="1 2">
    <name type="scientific">Leptospira inadai serovar Lyme</name>
    <dbReference type="NCBI Taxonomy" id="293084"/>
    <lineage>
        <taxon>Bacteria</taxon>
        <taxon>Pseudomonadati</taxon>
        <taxon>Spirochaetota</taxon>
        <taxon>Spirochaetia</taxon>
        <taxon>Leptospirales</taxon>
        <taxon>Leptospiraceae</taxon>
        <taxon>Leptospira</taxon>
    </lineage>
</organism>